<keyword evidence="5" id="KW-1185">Reference proteome</keyword>
<comment type="similarity">
    <text evidence="2">Belongs to the janus family.</text>
</comment>
<dbReference type="RefSeq" id="XP_014662348.1">
    <property type="nucleotide sequence ID" value="XM_014806862.1"/>
</dbReference>
<accession>A0ABM1DQX6</accession>
<sequence length="118" mass="13283">MSFDAVADVDIDPKGRFKYILVKVFKDDDLKNFKYIVRGYLRAGYHGDVLEEVEPGIRKAGLDVFCTGGGRIEHDPTAKTLKVYGHSTGYGKADHEISVEILKKKYPEYNITCSDDGY</sequence>
<keyword evidence="4" id="KW-0726">Sexual differentiation</keyword>
<dbReference type="PANTHER" id="PTHR12258">
    <property type="entry name" value="JANUS-A/JANUS-B"/>
    <property type="match status" value="1"/>
</dbReference>
<proteinExistence type="inferred from homology"/>
<protein>
    <submittedName>
        <fullName evidence="6 7">14 kDa phosphohistidine phosphatase-like</fullName>
    </submittedName>
</protein>
<dbReference type="InterPro" id="IPR038596">
    <property type="entry name" value="Janus_sf"/>
</dbReference>
<evidence type="ECO:0000313" key="7">
    <source>
        <dbReference type="RefSeq" id="XP_014662347.1"/>
    </source>
</evidence>
<gene>
    <name evidence="6 7 8" type="primary">LOC106805318</name>
</gene>
<dbReference type="Gene3D" id="3.50.20.20">
    <property type="entry name" value="Janus/Ocnus"/>
    <property type="match status" value="1"/>
</dbReference>
<dbReference type="SUPFAM" id="SSF143724">
    <property type="entry name" value="PHP14-like"/>
    <property type="match status" value="1"/>
</dbReference>
<evidence type="ECO:0000313" key="5">
    <source>
        <dbReference type="Proteomes" id="UP000695022"/>
    </source>
</evidence>
<evidence type="ECO:0000313" key="8">
    <source>
        <dbReference type="RefSeq" id="XP_014662348.1"/>
    </source>
</evidence>
<organism evidence="5 7">
    <name type="scientific">Priapulus caudatus</name>
    <name type="common">Priapulid worm</name>
    <dbReference type="NCBI Taxonomy" id="37621"/>
    <lineage>
        <taxon>Eukaryota</taxon>
        <taxon>Metazoa</taxon>
        <taxon>Ecdysozoa</taxon>
        <taxon>Scalidophora</taxon>
        <taxon>Priapulida</taxon>
        <taxon>Priapulimorpha</taxon>
        <taxon>Priapulimorphida</taxon>
        <taxon>Priapulidae</taxon>
        <taxon>Priapulus</taxon>
    </lineage>
</organism>
<dbReference type="PANTHER" id="PTHR12258:SF5">
    <property type="entry name" value="BCDNA.GH02250-RELATED"/>
    <property type="match status" value="1"/>
</dbReference>
<dbReference type="Proteomes" id="UP000695022">
    <property type="component" value="Unplaced"/>
</dbReference>
<evidence type="ECO:0000256" key="4">
    <source>
        <dbReference type="ARBA" id="ARBA00022928"/>
    </source>
</evidence>
<comment type="function">
    <text evidence="1">JanA and janB regulate somatic sex differentiation.</text>
</comment>
<dbReference type="RefSeq" id="XP_014662346.1">
    <property type="nucleotide sequence ID" value="XM_014806860.1"/>
</dbReference>
<name>A0ABM1DQX6_PRICU</name>
<dbReference type="RefSeq" id="XP_014662347.1">
    <property type="nucleotide sequence ID" value="XM_014806861.1"/>
</dbReference>
<dbReference type="GeneID" id="106805318"/>
<keyword evidence="3" id="KW-0221">Differentiation</keyword>
<evidence type="ECO:0000313" key="6">
    <source>
        <dbReference type="RefSeq" id="XP_014662346.1"/>
    </source>
</evidence>
<evidence type="ECO:0000256" key="1">
    <source>
        <dbReference type="ARBA" id="ARBA00002508"/>
    </source>
</evidence>
<dbReference type="Pfam" id="PF05005">
    <property type="entry name" value="Ocnus"/>
    <property type="match status" value="1"/>
</dbReference>
<reference evidence="6 7" key="1">
    <citation type="submission" date="2025-05" db="UniProtKB">
        <authorList>
            <consortium name="RefSeq"/>
        </authorList>
    </citation>
    <scope>IDENTIFICATION</scope>
</reference>
<evidence type="ECO:0000256" key="2">
    <source>
        <dbReference type="ARBA" id="ARBA00010971"/>
    </source>
</evidence>
<dbReference type="InterPro" id="IPR007702">
    <property type="entry name" value="Janus"/>
</dbReference>
<evidence type="ECO:0000256" key="3">
    <source>
        <dbReference type="ARBA" id="ARBA00022782"/>
    </source>
</evidence>